<evidence type="ECO:0000256" key="1">
    <source>
        <dbReference type="SAM" id="MobiDB-lite"/>
    </source>
</evidence>
<dbReference type="PANTHER" id="PTHR32305">
    <property type="match status" value="1"/>
</dbReference>
<feature type="transmembrane region" description="Helical" evidence="2">
    <location>
        <begin position="197"/>
        <end position="219"/>
    </location>
</feature>
<dbReference type="PANTHER" id="PTHR32305:SF15">
    <property type="entry name" value="PROTEIN RHSA-RELATED"/>
    <property type="match status" value="1"/>
</dbReference>
<protein>
    <submittedName>
        <fullName evidence="3">RHS repeat-associated core domain-containing protein</fullName>
    </submittedName>
</protein>
<dbReference type="EMBL" id="RQER01000004">
    <property type="protein sequence ID" value="TGK02797.1"/>
    <property type="molecule type" value="Genomic_DNA"/>
</dbReference>
<proteinExistence type="predicted"/>
<keyword evidence="2" id="KW-0812">Transmembrane</keyword>
<dbReference type="InterPro" id="IPR022385">
    <property type="entry name" value="Rhs_assc_core"/>
</dbReference>
<evidence type="ECO:0000313" key="5">
    <source>
        <dbReference type="Proteomes" id="UP000297273"/>
    </source>
</evidence>
<dbReference type="OrthoDB" id="337747at2"/>
<feature type="region of interest" description="Disordered" evidence="1">
    <location>
        <begin position="1"/>
        <end position="25"/>
    </location>
</feature>
<evidence type="ECO:0000313" key="3">
    <source>
        <dbReference type="EMBL" id="TGK02797.1"/>
    </source>
</evidence>
<dbReference type="EMBL" id="RQGC01000008">
    <property type="protein sequence ID" value="TGL39998.1"/>
    <property type="molecule type" value="Genomic_DNA"/>
</dbReference>
<reference evidence="4" key="1">
    <citation type="submission" date="2018-10" db="EMBL/GenBank/DDBJ databases">
        <authorList>
            <person name="Vincent A.T."/>
            <person name="Schiettekatte O."/>
            <person name="Bourhy P."/>
            <person name="Veyrier F.J."/>
            <person name="Picardeau M."/>
        </authorList>
    </citation>
    <scope>NUCLEOTIDE SEQUENCE</scope>
    <source>
        <strain evidence="4">201702690</strain>
    </source>
</reference>
<evidence type="ECO:0000313" key="4">
    <source>
        <dbReference type="EMBL" id="TGL39998.1"/>
    </source>
</evidence>
<dbReference type="AlphaFoldDB" id="A0A5F1ZT31"/>
<keyword evidence="5" id="KW-1185">Reference proteome</keyword>
<dbReference type="Gene3D" id="2.180.10.10">
    <property type="entry name" value="RHS repeat-associated core"/>
    <property type="match status" value="1"/>
</dbReference>
<accession>A0A5F1ZT31</accession>
<dbReference type="NCBIfam" id="TIGR03696">
    <property type="entry name" value="Rhs_assc_core"/>
    <property type="match status" value="1"/>
</dbReference>
<sequence>MSDSEPVVARPAVAGSPKSNSGIDGSGVPAVGGFFYQTDRLGSTSMLTDGNGNPVSGPGRSGVSYVGYLPYGEMNTTESGGPDIFRYKFTGQILDEDTGLYYYKSRYYDPFLARFIQADDRANQGINGLNRYMYVGGNPTNSIDPNGHVNLSQAIHMFNRIVGHILGKNFHNGNSPSFQSIGHDLSRGMLFKGAVRIVGYTLAAIVNSIALTFEFYVGLSYNLLNGYGLPKLSFRHGALLIENSGIGNILKDEGWGGGGITLAPVIYMGRHGNGILAKYAYRNSLQHEYGHISEFYDWGGIDYYSSALSRPFQGSSGGGYLETNADVRAGTNDYLHNYSDAYLNYLIFRNVFFSQVPSNPRNEYIIFNIFLSLGIVIIPFPRSY</sequence>
<comment type="caution">
    <text evidence="3">The sequence shown here is derived from an EMBL/GenBank/DDBJ whole genome shotgun (WGS) entry which is preliminary data.</text>
</comment>
<keyword evidence="2" id="KW-0472">Membrane</keyword>
<reference evidence="3 6" key="2">
    <citation type="journal article" date="2019" name="PLoS Negl. Trop. Dis.">
        <title>Revisiting the worldwide diversity of Leptospira species in the environment.</title>
        <authorList>
            <person name="Vincent A.T."/>
            <person name="Schiettekatte O."/>
            <person name="Bourhy P."/>
            <person name="Veyrier F.J."/>
            <person name="Picardeau M."/>
        </authorList>
    </citation>
    <scope>NUCLEOTIDE SEQUENCE [LARGE SCALE GENOMIC DNA]</scope>
    <source>
        <strain evidence="4">201702690</strain>
        <strain evidence="3 6">SSW18</strain>
    </source>
</reference>
<organism evidence="3 6">
    <name type="scientific">Leptospira langatensis</name>
    <dbReference type="NCBI Taxonomy" id="2484983"/>
    <lineage>
        <taxon>Bacteria</taxon>
        <taxon>Pseudomonadati</taxon>
        <taxon>Spirochaetota</taxon>
        <taxon>Spirochaetia</taxon>
        <taxon>Leptospirales</taxon>
        <taxon>Leptospiraceae</taxon>
        <taxon>Leptospira</taxon>
    </lineage>
</organism>
<dbReference type="RefSeq" id="WP_135646116.1">
    <property type="nucleotide sequence ID" value="NZ_RQER01000004.1"/>
</dbReference>
<dbReference type="InterPro" id="IPR050708">
    <property type="entry name" value="T6SS_VgrG/RHS"/>
</dbReference>
<evidence type="ECO:0000256" key="2">
    <source>
        <dbReference type="SAM" id="Phobius"/>
    </source>
</evidence>
<evidence type="ECO:0000313" key="6">
    <source>
        <dbReference type="Proteomes" id="UP000297946"/>
    </source>
</evidence>
<feature type="transmembrane region" description="Helical" evidence="2">
    <location>
        <begin position="364"/>
        <end position="381"/>
    </location>
</feature>
<dbReference type="Proteomes" id="UP000297946">
    <property type="component" value="Unassembled WGS sequence"/>
</dbReference>
<dbReference type="Proteomes" id="UP000297273">
    <property type="component" value="Unassembled WGS sequence"/>
</dbReference>
<gene>
    <name evidence="3" type="ORF">EHO57_05635</name>
    <name evidence="4" type="ORF">EHQ53_12475</name>
</gene>
<keyword evidence="2" id="KW-1133">Transmembrane helix</keyword>
<name>A0A5F1ZT31_9LEPT</name>